<proteinExistence type="predicted"/>
<comment type="caution">
    <text evidence="1">The sequence shown here is derived from an EMBL/GenBank/DDBJ whole genome shotgun (WGS) entry which is preliminary data.</text>
</comment>
<evidence type="ECO:0008006" key="3">
    <source>
        <dbReference type="Google" id="ProtNLM"/>
    </source>
</evidence>
<dbReference type="EMBL" id="JAEMUH010000011">
    <property type="protein sequence ID" value="MBJ7551524.1"/>
    <property type="molecule type" value="Genomic_DNA"/>
</dbReference>
<reference evidence="1 2" key="1">
    <citation type="submission" date="2020-12" db="EMBL/GenBank/DDBJ databases">
        <title>Comparative genome analysis of fungal antagonists Marinomonas ostreistagni 398 and M. spartinae 468.</title>
        <authorList>
            <person name="Fields J.L."/>
            <person name="Mavrodi O.V."/>
            <person name="Biber P.D."/>
            <person name="Indest K.J."/>
            <person name="Mavrodi D.V."/>
        </authorList>
    </citation>
    <scope>NUCLEOTIDE SEQUENCE [LARGE SCALE GENOMIC DNA]</scope>
    <source>
        <strain evidence="1 2">USM7</strain>
    </source>
</reference>
<protein>
    <recommendedName>
        <fullName evidence="3">Recombination-associated protein RdgC</fullName>
    </recommendedName>
</protein>
<keyword evidence="2" id="KW-1185">Reference proteome</keyword>
<gene>
    <name evidence="1" type="ORF">JHD44_12590</name>
</gene>
<organism evidence="1 2">
    <name type="scientific">Marinomonas ostreistagni</name>
    <dbReference type="NCBI Taxonomy" id="359209"/>
    <lineage>
        <taxon>Bacteria</taxon>
        <taxon>Pseudomonadati</taxon>
        <taxon>Pseudomonadota</taxon>
        <taxon>Gammaproteobacteria</taxon>
        <taxon>Oceanospirillales</taxon>
        <taxon>Oceanospirillaceae</taxon>
        <taxon>Marinomonas</taxon>
    </lineage>
</organism>
<name>A0ABS0ZCX1_9GAMM</name>
<evidence type="ECO:0000313" key="1">
    <source>
        <dbReference type="EMBL" id="MBJ7551524.1"/>
    </source>
</evidence>
<evidence type="ECO:0000313" key="2">
    <source>
        <dbReference type="Proteomes" id="UP000598488"/>
    </source>
</evidence>
<accession>A0ABS0ZCX1</accession>
<dbReference type="RefSeq" id="WP_199463131.1">
    <property type="nucleotide sequence ID" value="NZ_JAEMUH010000011.1"/>
</dbReference>
<dbReference type="Proteomes" id="UP000598488">
    <property type="component" value="Unassembled WGS sequence"/>
</dbReference>
<sequence length="187" mass="21325">MATCVSIKSVTLRYSPEEDRLLLRCQSDEGMYPTWWTLRLWQRAFPVLVQCLEKQVVTSSAAATEFYQNLAQQKADEVLMKETNRAQQEKTSSSGAEESLQATVDTQLSEPMLCAKVEFAFKKNSLTMMMFGVNETLRLDVQMSYQQLRQFLLAQTRCLQASEWPKEIPDWLLPEQNASSSVGASLH</sequence>